<evidence type="ECO:0000313" key="2">
    <source>
        <dbReference type="EMBL" id="TEB24761.1"/>
    </source>
</evidence>
<dbReference type="InterPro" id="IPR001680">
    <property type="entry name" value="WD40_rpt"/>
</dbReference>
<dbReference type="Pfam" id="PF00400">
    <property type="entry name" value="WD40"/>
    <property type="match status" value="1"/>
</dbReference>
<proteinExistence type="predicted"/>
<dbReference type="EMBL" id="QPFP01000063">
    <property type="protein sequence ID" value="TEB24761.1"/>
    <property type="molecule type" value="Genomic_DNA"/>
</dbReference>
<dbReference type="OrthoDB" id="3238562at2759"/>
<keyword evidence="1" id="KW-0472">Membrane</keyword>
<dbReference type="InterPro" id="IPR036322">
    <property type="entry name" value="WD40_repeat_dom_sf"/>
</dbReference>
<keyword evidence="1" id="KW-0812">Transmembrane</keyword>
<gene>
    <name evidence="2" type="ORF">FA13DRAFT_1714416</name>
</gene>
<organism evidence="2 3">
    <name type="scientific">Coprinellus micaceus</name>
    <name type="common">Glistening ink-cap mushroom</name>
    <name type="synonym">Coprinus micaceus</name>
    <dbReference type="NCBI Taxonomy" id="71717"/>
    <lineage>
        <taxon>Eukaryota</taxon>
        <taxon>Fungi</taxon>
        <taxon>Dikarya</taxon>
        <taxon>Basidiomycota</taxon>
        <taxon>Agaricomycotina</taxon>
        <taxon>Agaricomycetes</taxon>
        <taxon>Agaricomycetidae</taxon>
        <taxon>Agaricales</taxon>
        <taxon>Agaricineae</taxon>
        <taxon>Psathyrellaceae</taxon>
        <taxon>Coprinellus</taxon>
    </lineage>
</organism>
<dbReference type="InterPro" id="IPR015943">
    <property type="entry name" value="WD40/YVTN_repeat-like_dom_sf"/>
</dbReference>
<keyword evidence="3" id="KW-1185">Reference proteome</keyword>
<keyword evidence="1" id="KW-1133">Transmembrane helix</keyword>
<evidence type="ECO:0008006" key="4">
    <source>
        <dbReference type="Google" id="ProtNLM"/>
    </source>
</evidence>
<comment type="caution">
    <text evidence="2">The sequence shown here is derived from an EMBL/GenBank/DDBJ whole genome shotgun (WGS) entry which is preliminary data.</text>
</comment>
<dbReference type="AlphaFoldDB" id="A0A4Y7SSS3"/>
<dbReference type="STRING" id="71717.A0A4Y7SSS3"/>
<name>A0A4Y7SSS3_COPMI</name>
<dbReference type="SMART" id="SM00320">
    <property type="entry name" value="WD40"/>
    <property type="match status" value="1"/>
</dbReference>
<reference evidence="2 3" key="1">
    <citation type="journal article" date="2019" name="Nat. Ecol. Evol.">
        <title>Megaphylogeny resolves global patterns of mushroom evolution.</title>
        <authorList>
            <person name="Varga T."/>
            <person name="Krizsan K."/>
            <person name="Foldi C."/>
            <person name="Dima B."/>
            <person name="Sanchez-Garcia M."/>
            <person name="Sanchez-Ramirez S."/>
            <person name="Szollosi G.J."/>
            <person name="Szarkandi J.G."/>
            <person name="Papp V."/>
            <person name="Albert L."/>
            <person name="Andreopoulos W."/>
            <person name="Angelini C."/>
            <person name="Antonin V."/>
            <person name="Barry K.W."/>
            <person name="Bougher N.L."/>
            <person name="Buchanan P."/>
            <person name="Buyck B."/>
            <person name="Bense V."/>
            <person name="Catcheside P."/>
            <person name="Chovatia M."/>
            <person name="Cooper J."/>
            <person name="Damon W."/>
            <person name="Desjardin D."/>
            <person name="Finy P."/>
            <person name="Geml J."/>
            <person name="Haridas S."/>
            <person name="Hughes K."/>
            <person name="Justo A."/>
            <person name="Karasinski D."/>
            <person name="Kautmanova I."/>
            <person name="Kiss B."/>
            <person name="Kocsube S."/>
            <person name="Kotiranta H."/>
            <person name="LaButti K.M."/>
            <person name="Lechner B.E."/>
            <person name="Liimatainen K."/>
            <person name="Lipzen A."/>
            <person name="Lukacs Z."/>
            <person name="Mihaltcheva S."/>
            <person name="Morgado L.N."/>
            <person name="Niskanen T."/>
            <person name="Noordeloos M.E."/>
            <person name="Ohm R.A."/>
            <person name="Ortiz-Santana B."/>
            <person name="Ovrebo C."/>
            <person name="Racz N."/>
            <person name="Riley R."/>
            <person name="Savchenko A."/>
            <person name="Shiryaev A."/>
            <person name="Soop K."/>
            <person name="Spirin V."/>
            <person name="Szebenyi C."/>
            <person name="Tomsovsky M."/>
            <person name="Tulloss R.E."/>
            <person name="Uehling J."/>
            <person name="Grigoriev I.V."/>
            <person name="Vagvolgyi C."/>
            <person name="Papp T."/>
            <person name="Martin F.M."/>
            <person name="Miettinen O."/>
            <person name="Hibbett D.S."/>
            <person name="Nagy L.G."/>
        </authorList>
    </citation>
    <scope>NUCLEOTIDE SEQUENCE [LARGE SCALE GENOMIC DNA]</scope>
    <source>
        <strain evidence="2 3">FP101781</strain>
    </source>
</reference>
<dbReference type="Gene3D" id="2.130.10.10">
    <property type="entry name" value="YVTN repeat-like/Quinoprotein amine dehydrogenase"/>
    <property type="match status" value="2"/>
</dbReference>
<dbReference type="SUPFAM" id="SSF50978">
    <property type="entry name" value="WD40 repeat-like"/>
    <property type="match status" value="1"/>
</dbReference>
<feature type="transmembrane region" description="Helical" evidence="1">
    <location>
        <begin position="386"/>
        <end position="407"/>
    </location>
</feature>
<accession>A0A4Y7SSS3</accession>
<sequence>MSFSFSFELPDCPRDSINCLSFSADGRRLAAAGEDGRVYIYPLDSPGYPLKAHYPVAVTSIQWAEPGTCGLFIGLANGNLHLLLMDGISCSLQDKFICNMQKGDVTALAYDLHQENLGLGLGDLVYILDMSRLNAGVYKVLSRIEPRGFTDGGPLQPEYADGNEVRLISFFNGGSIRDLKSGCDDWVRPMEHPHVIIPRLTGLRYSRSCAINENGTFLAIFTLEQGFCVYDIRQRRCMGPATLPNYGESVVLPAVFSSEELVLGAMDGNVKVIDLSSSLTEIETLSHGVYQARILLFRSETQLTCKLEDDVVQALAMFETRDGLKRFLATGCAERSDRTYVRIWICKKTGDVRAIATPQAPSTPVQSLVPVPNPASSVRVTEPTHLAVATLIGAVISALFFYGASLLV</sequence>
<evidence type="ECO:0000313" key="3">
    <source>
        <dbReference type="Proteomes" id="UP000298030"/>
    </source>
</evidence>
<evidence type="ECO:0000256" key="1">
    <source>
        <dbReference type="SAM" id="Phobius"/>
    </source>
</evidence>
<protein>
    <recommendedName>
        <fullName evidence="4">WD40 repeat-like protein</fullName>
    </recommendedName>
</protein>
<dbReference type="Proteomes" id="UP000298030">
    <property type="component" value="Unassembled WGS sequence"/>
</dbReference>